<evidence type="ECO:0000256" key="1">
    <source>
        <dbReference type="SAM" id="MobiDB-lite"/>
    </source>
</evidence>
<keyword evidence="4" id="KW-1185">Reference proteome</keyword>
<name>A0A1D1V4C3_RAMVA</name>
<gene>
    <name evidence="3" type="primary">RvY_08027</name>
    <name evidence="3" type="synonym">RvY_08027.1</name>
    <name evidence="3" type="ORF">RvY_08027-1</name>
</gene>
<evidence type="ECO:0000313" key="4">
    <source>
        <dbReference type="Proteomes" id="UP000186922"/>
    </source>
</evidence>
<evidence type="ECO:0000256" key="2">
    <source>
        <dbReference type="SAM" id="Phobius"/>
    </source>
</evidence>
<protein>
    <submittedName>
        <fullName evidence="3">Uncharacterized protein</fullName>
    </submittedName>
</protein>
<organism evidence="3 4">
    <name type="scientific">Ramazzottius varieornatus</name>
    <name type="common">Water bear</name>
    <name type="synonym">Tardigrade</name>
    <dbReference type="NCBI Taxonomy" id="947166"/>
    <lineage>
        <taxon>Eukaryota</taxon>
        <taxon>Metazoa</taxon>
        <taxon>Ecdysozoa</taxon>
        <taxon>Tardigrada</taxon>
        <taxon>Eutardigrada</taxon>
        <taxon>Parachela</taxon>
        <taxon>Hypsibioidea</taxon>
        <taxon>Ramazzottiidae</taxon>
        <taxon>Ramazzottius</taxon>
    </lineage>
</organism>
<proteinExistence type="predicted"/>
<feature type="region of interest" description="Disordered" evidence="1">
    <location>
        <begin position="59"/>
        <end position="96"/>
    </location>
</feature>
<feature type="transmembrane region" description="Helical" evidence="2">
    <location>
        <begin position="32"/>
        <end position="51"/>
    </location>
</feature>
<sequence>MHRFQLFWDNQAFGLVFHKVVSKMTNVRTTSVGTVILATIACSALMVQVLCRPPPKYRDTDWLKGHDKTSIRAPPKPNGNLDIDAPLPNPRDGPEVVKQERYHPFGTWNFPNRQ</sequence>
<dbReference type="AlphaFoldDB" id="A0A1D1V4C3"/>
<evidence type="ECO:0000313" key="3">
    <source>
        <dbReference type="EMBL" id="GAU96599.1"/>
    </source>
</evidence>
<keyword evidence="2" id="KW-0812">Transmembrane</keyword>
<comment type="caution">
    <text evidence="3">The sequence shown here is derived from an EMBL/GenBank/DDBJ whole genome shotgun (WGS) entry which is preliminary data.</text>
</comment>
<reference evidence="3 4" key="1">
    <citation type="journal article" date="2016" name="Nat. Commun.">
        <title>Extremotolerant tardigrade genome and improved radiotolerance of human cultured cells by tardigrade-unique protein.</title>
        <authorList>
            <person name="Hashimoto T."/>
            <person name="Horikawa D.D."/>
            <person name="Saito Y."/>
            <person name="Kuwahara H."/>
            <person name="Kozuka-Hata H."/>
            <person name="Shin-I T."/>
            <person name="Minakuchi Y."/>
            <person name="Ohishi K."/>
            <person name="Motoyama A."/>
            <person name="Aizu T."/>
            <person name="Enomoto A."/>
            <person name="Kondo K."/>
            <person name="Tanaka S."/>
            <person name="Hara Y."/>
            <person name="Koshikawa S."/>
            <person name="Sagara H."/>
            <person name="Miura T."/>
            <person name="Yokobori S."/>
            <person name="Miyagawa K."/>
            <person name="Suzuki Y."/>
            <person name="Kubo T."/>
            <person name="Oyama M."/>
            <person name="Kohara Y."/>
            <person name="Fujiyama A."/>
            <person name="Arakawa K."/>
            <person name="Katayama T."/>
            <person name="Toyoda A."/>
            <person name="Kunieda T."/>
        </authorList>
    </citation>
    <scope>NUCLEOTIDE SEQUENCE [LARGE SCALE GENOMIC DNA]</scope>
    <source>
        <strain evidence="3 4">YOKOZUNA-1</strain>
    </source>
</reference>
<keyword evidence="2" id="KW-0472">Membrane</keyword>
<dbReference type="EMBL" id="BDGG01000003">
    <property type="protein sequence ID" value="GAU96599.1"/>
    <property type="molecule type" value="Genomic_DNA"/>
</dbReference>
<accession>A0A1D1V4C3</accession>
<feature type="compositionally biased region" description="Basic and acidic residues" evidence="1">
    <location>
        <begin position="59"/>
        <end position="70"/>
    </location>
</feature>
<keyword evidence="2" id="KW-1133">Transmembrane helix</keyword>
<dbReference type="Proteomes" id="UP000186922">
    <property type="component" value="Unassembled WGS sequence"/>
</dbReference>